<dbReference type="PIRSF" id="PIRSF006221">
    <property type="entry name" value="Ketosamine-3-kinase"/>
    <property type="match status" value="1"/>
</dbReference>
<keyword evidence="1 2" id="KW-0418">Kinase</keyword>
<comment type="similarity">
    <text evidence="1">Belongs to the fructosamine kinase family.</text>
</comment>
<proteinExistence type="inferred from homology"/>
<accession>A0ABQ2S517</accession>
<keyword evidence="1" id="KW-0808">Transferase</keyword>
<dbReference type="RefSeq" id="WP_189072562.1">
    <property type="nucleotide sequence ID" value="NZ_BMQN01000002.1"/>
</dbReference>
<dbReference type="Proteomes" id="UP000644548">
    <property type="component" value="Unassembled WGS sequence"/>
</dbReference>
<name>A0ABQ2S517_9DEIO</name>
<organism evidence="2 3">
    <name type="scientific">Deinococcus sedimenti</name>
    <dbReference type="NCBI Taxonomy" id="1867090"/>
    <lineage>
        <taxon>Bacteria</taxon>
        <taxon>Thermotogati</taxon>
        <taxon>Deinococcota</taxon>
        <taxon>Deinococci</taxon>
        <taxon>Deinococcales</taxon>
        <taxon>Deinococcaceae</taxon>
        <taxon>Deinococcus</taxon>
    </lineage>
</organism>
<dbReference type="PANTHER" id="PTHR12149:SF8">
    <property type="entry name" value="PROTEIN-RIBULOSAMINE 3-KINASE"/>
    <property type="match status" value="1"/>
</dbReference>
<evidence type="ECO:0000256" key="1">
    <source>
        <dbReference type="PIRNR" id="PIRNR006221"/>
    </source>
</evidence>
<dbReference type="Gene3D" id="1.10.510.10">
    <property type="entry name" value="Transferase(Phosphotransferase) domain 1"/>
    <property type="match status" value="1"/>
</dbReference>
<dbReference type="Pfam" id="PF03881">
    <property type="entry name" value="Fructosamin_kin"/>
    <property type="match status" value="1"/>
</dbReference>
<evidence type="ECO:0000313" key="2">
    <source>
        <dbReference type="EMBL" id="GGR89216.1"/>
    </source>
</evidence>
<gene>
    <name evidence="2" type="ORF">GCM10008960_15310</name>
</gene>
<comment type="caution">
    <text evidence="2">The sequence shown here is derived from an EMBL/GenBank/DDBJ whole genome shotgun (WGS) entry which is preliminary data.</text>
</comment>
<dbReference type="SUPFAM" id="SSF56112">
    <property type="entry name" value="Protein kinase-like (PK-like)"/>
    <property type="match status" value="1"/>
</dbReference>
<dbReference type="EMBL" id="BMQN01000002">
    <property type="protein sequence ID" value="GGR89216.1"/>
    <property type="molecule type" value="Genomic_DNA"/>
</dbReference>
<evidence type="ECO:0000313" key="3">
    <source>
        <dbReference type="Proteomes" id="UP000644548"/>
    </source>
</evidence>
<dbReference type="Gene3D" id="3.30.200.20">
    <property type="entry name" value="Phosphorylase Kinase, domain 1"/>
    <property type="match status" value="1"/>
</dbReference>
<dbReference type="InterPro" id="IPR016477">
    <property type="entry name" value="Fructo-/Ketosamine-3-kinase"/>
</dbReference>
<dbReference type="Gene3D" id="1.20.1270.240">
    <property type="match status" value="1"/>
</dbReference>
<keyword evidence="3" id="KW-1185">Reference proteome</keyword>
<sequence length="297" mass="32316">MTLLDLPVRPLTPLLEMHLGAGVRSAQRLHGGDISDTFRLDTTRGPFVLKTSPQKAGRCLPDGFYAAEAHGLSLLRAAPLVTPDVIAHGSGPGGQPYLLLSWLPPGEDTPAAQDALGRGLAALHARPAPCFGELPDNYFASLAQRNPSAAGAAEFFWSARLEPLLTRERLHLTPRDRAGFDTLRERLPDLIPPEPPALVHGDLWHGNVHYTPRGPALIDPAVGYSHREVDVAALRLFGGVPRRVFQAYHEAFPLADGWEARAALWNLYPLLAHLLLFGEGYLGRTREALHAALNPVR</sequence>
<dbReference type="InterPro" id="IPR011009">
    <property type="entry name" value="Kinase-like_dom_sf"/>
</dbReference>
<dbReference type="PANTHER" id="PTHR12149">
    <property type="entry name" value="FRUCTOSAMINE 3 KINASE-RELATED PROTEIN"/>
    <property type="match status" value="1"/>
</dbReference>
<protein>
    <submittedName>
        <fullName evidence="2">Fructosamine kinase</fullName>
    </submittedName>
</protein>
<dbReference type="GO" id="GO:0016301">
    <property type="term" value="F:kinase activity"/>
    <property type="evidence" value="ECO:0007669"/>
    <property type="project" value="UniProtKB-KW"/>
</dbReference>
<reference evidence="3" key="1">
    <citation type="journal article" date="2019" name="Int. J. Syst. Evol. Microbiol.">
        <title>The Global Catalogue of Microorganisms (GCM) 10K type strain sequencing project: providing services to taxonomists for standard genome sequencing and annotation.</title>
        <authorList>
            <consortium name="The Broad Institute Genomics Platform"/>
            <consortium name="The Broad Institute Genome Sequencing Center for Infectious Disease"/>
            <person name="Wu L."/>
            <person name="Ma J."/>
        </authorList>
    </citation>
    <scope>NUCLEOTIDE SEQUENCE [LARGE SCALE GENOMIC DNA]</scope>
    <source>
        <strain evidence="3">JCM 31405</strain>
    </source>
</reference>